<protein>
    <submittedName>
        <fullName evidence="2">Uncharacterized protein</fullName>
    </submittedName>
</protein>
<reference evidence="2" key="1">
    <citation type="submission" date="2021-06" db="EMBL/GenBank/DDBJ databases">
        <title>Complete genome sequence of Burkholderia cenocepacia phage Paku.</title>
        <authorList>
            <person name="Rezene S."/>
            <person name="Yao G."/>
            <person name="Burrowes B."/>
            <person name="Liu M."/>
            <person name="Gill J."/>
        </authorList>
    </citation>
    <scope>NUCLEOTIDE SEQUENCE</scope>
</reference>
<sequence>MGGIVKSVVGAIFGGASNATADMSGIDAQTRAIKEASERQAQATLAAAQSQKQAADAAAQAQAQQAQQSAQAAAQSQMQSINQQQLNAKAAADAQDAAAKTAAENTVKVDTTANSEDEPDNAALRRRYFQQAQASQATKGGSGITLS</sequence>
<evidence type="ECO:0000313" key="2">
    <source>
        <dbReference type="EMBL" id="QYW02331.1"/>
    </source>
</evidence>
<feature type="compositionally biased region" description="Polar residues" evidence="1">
    <location>
        <begin position="130"/>
        <end position="139"/>
    </location>
</feature>
<gene>
    <name evidence="2" type="ORF">CPT_Paku_037</name>
</gene>
<keyword evidence="3" id="KW-1185">Reference proteome</keyword>
<feature type="compositionally biased region" description="Low complexity" evidence="1">
    <location>
        <begin position="58"/>
        <end position="103"/>
    </location>
</feature>
<dbReference type="Proteomes" id="UP000827220">
    <property type="component" value="Segment"/>
</dbReference>
<evidence type="ECO:0000256" key="1">
    <source>
        <dbReference type="SAM" id="MobiDB-lite"/>
    </source>
</evidence>
<feature type="region of interest" description="Disordered" evidence="1">
    <location>
        <begin position="58"/>
        <end position="147"/>
    </location>
</feature>
<evidence type="ECO:0000313" key="3">
    <source>
        <dbReference type="Proteomes" id="UP000827220"/>
    </source>
</evidence>
<dbReference type="EMBL" id="MZ326863">
    <property type="protein sequence ID" value="QYW02331.1"/>
    <property type="molecule type" value="Genomic_DNA"/>
</dbReference>
<proteinExistence type="predicted"/>
<organism evidence="2 3">
    <name type="scientific">Burkholderia phage Paku</name>
    <dbReference type="NCBI Taxonomy" id="2859650"/>
    <lineage>
        <taxon>Viruses</taxon>
        <taxon>Duplodnaviria</taxon>
        <taxon>Heunggongvirae</taxon>
        <taxon>Uroviricota</taxon>
        <taxon>Caudoviricetes</taxon>
        <taxon>Autographivirales</taxon>
        <taxon>Autonotataviridae</taxon>
        <taxon>Pakuvirus</taxon>
        <taxon>Pakuvirus paku</taxon>
    </lineage>
</organism>
<accession>A0AAE7WMR4</accession>
<name>A0AAE7WMR4_9CAUD</name>